<evidence type="ECO:0000313" key="12">
    <source>
        <dbReference type="Proteomes" id="UP000237682"/>
    </source>
</evidence>
<proteinExistence type="inferred from homology"/>
<comment type="similarity">
    <text evidence="6">Belongs to the acetyltransferase family. OlsB subfamily.</text>
</comment>
<dbReference type="GO" id="GO:0043810">
    <property type="term" value="F:ornithine-acyl [acyl carrier protein] N-acyltransferase activity"/>
    <property type="evidence" value="ECO:0007669"/>
    <property type="project" value="UniProtKB-EC"/>
</dbReference>
<dbReference type="Proteomes" id="UP000237682">
    <property type="component" value="Unassembled WGS sequence"/>
</dbReference>
<dbReference type="InterPro" id="IPR016181">
    <property type="entry name" value="Acyl_CoA_acyltransferase"/>
</dbReference>
<evidence type="ECO:0000256" key="9">
    <source>
        <dbReference type="ARBA" id="ARBA00045724"/>
    </source>
</evidence>
<evidence type="ECO:0000256" key="4">
    <source>
        <dbReference type="ARBA" id="ARBA00023098"/>
    </source>
</evidence>
<keyword evidence="3 11" id="KW-0808">Transferase</keyword>
<dbReference type="Gene3D" id="3.40.630.30">
    <property type="match status" value="1"/>
</dbReference>
<keyword evidence="2" id="KW-0444">Lipid biosynthesis</keyword>
<comment type="pathway">
    <text evidence="1">Lipid metabolism.</text>
</comment>
<dbReference type="SUPFAM" id="SSF55729">
    <property type="entry name" value="Acyl-CoA N-acyltransferases (Nat)"/>
    <property type="match status" value="1"/>
</dbReference>
<dbReference type="Pfam" id="PF13444">
    <property type="entry name" value="Acetyltransf_5"/>
    <property type="match status" value="1"/>
</dbReference>
<evidence type="ECO:0000256" key="5">
    <source>
        <dbReference type="ARBA" id="ARBA00023315"/>
    </source>
</evidence>
<protein>
    <recommendedName>
        <fullName evidence="8">L-ornithine N(alpha)-acyltransferase</fullName>
        <ecNumber evidence="7">2.3.2.30</ecNumber>
    </recommendedName>
</protein>
<organism evidence="11 12">
    <name type="scientific">Labrys okinawensis</name>
    <dbReference type="NCBI Taxonomy" id="346911"/>
    <lineage>
        <taxon>Bacteria</taxon>
        <taxon>Pseudomonadati</taxon>
        <taxon>Pseudomonadota</taxon>
        <taxon>Alphaproteobacteria</taxon>
        <taxon>Hyphomicrobiales</taxon>
        <taxon>Xanthobacteraceae</taxon>
        <taxon>Labrys</taxon>
    </lineage>
</organism>
<name>A0A2S9QI08_9HYPH</name>
<comment type="caution">
    <text evidence="11">The sequence shown here is derived from an EMBL/GenBank/DDBJ whole genome shotgun (WGS) entry which is preliminary data.</text>
</comment>
<keyword evidence="12" id="KW-1185">Reference proteome</keyword>
<evidence type="ECO:0000256" key="3">
    <source>
        <dbReference type="ARBA" id="ARBA00022679"/>
    </source>
</evidence>
<keyword evidence="4" id="KW-0443">Lipid metabolism</keyword>
<dbReference type="OrthoDB" id="9787072at2"/>
<evidence type="ECO:0000256" key="10">
    <source>
        <dbReference type="ARBA" id="ARBA00047785"/>
    </source>
</evidence>
<evidence type="ECO:0000256" key="2">
    <source>
        <dbReference type="ARBA" id="ARBA00022516"/>
    </source>
</evidence>
<keyword evidence="5 11" id="KW-0012">Acyltransferase</keyword>
<evidence type="ECO:0000256" key="8">
    <source>
        <dbReference type="ARBA" id="ARBA00039866"/>
    </source>
</evidence>
<dbReference type="PANTHER" id="PTHR37323:SF1">
    <property type="entry name" value="L-ORNITHINE N(ALPHA)-ACYLTRANSFERASE"/>
    <property type="match status" value="1"/>
</dbReference>
<evidence type="ECO:0000313" key="11">
    <source>
        <dbReference type="EMBL" id="PRH88978.1"/>
    </source>
</evidence>
<gene>
    <name evidence="11" type="ORF">C5L14_04710</name>
</gene>
<dbReference type="AlphaFoldDB" id="A0A2S9QI08"/>
<dbReference type="GO" id="GO:0006629">
    <property type="term" value="P:lipid metabolic process"/>
    <property type="evidence" value="ECO:0007669"/>
    <property type="project" value="UniProtKB-KW"/>
</dbReference>
<evidence type="ECO:0000256" key="6">
    <source>
        <dbReference type="ARBA" id="ARBA00038095"/>
    </source>
</evidence>
<reference evidence="11 12" key="1">
    <citation type="submission" date="2018-02" db="EMBL/GenBank/DDBJ databases">
        <title>Whole genome sequencing of endophytic bacterium.</title>
        <authorList>
            <person name="Eedara R."/>
            <person name="Podile A.R."/>
        </authorList>
    </citation>
    <scope>NUCLEOTIDE SEQUENCE [LARGE SCALE GENOMIC DNA]</scope>
    <source>
        <strain evidence="11 12">RP1T</strain>
    </source>
</reference>
<comment type="function">
    <text evidence="9">Catalyzes the first step in the biosynthesis of ornithine lipids, which are phosphorus-free membrane lipids. Catalyzes the 3-hydroxyacyl-acyl carrier protein-dependent acylation of ornithine to form lyso-ornithine lipid (LOL).</text>
</comment>
<evidence type="ECO:0000256" key="7">
    <source>
        <dbReference type="ARBA" id="ARBA00039058"/>
    </source>
</evidence>
<comment type="catalytic activity">
    <reaction evidence="10">
        <text>a (3R)-hydroxyacyl-[ACP] + L-ornithine = a lyso-ornithine lipid + holo-[ACP] + H(+)</text>
        <dbReference type="Rhea" id="RHEA:20633"/>
        <dbReference type="Rhea" id="RHEA-COMP:9685"/>
        <dbReference type="Rhea" id="RHEA-COMP:9945"/>
        <dbReference type="ChEBI" id="CHEBI:15378"/>
        <dbReference type="ChEBI" id="CHEBI:46911"/>
        <dbReference type="ChEBI" id="CHEBI:64479"/>
        <dbReference type="ChEBI" id="CHEBI:78827"/>
        <dbReference type="ChEBI" id="CHEBI:138482"/>
        <dbReference type="EC" id="2.3.2.30"/>
    </reaction>
    <physiologicalReaction direction="left-to-right" evidence="10">
        <dbReference type="Rhea" id="RHEA:20634"/>
    </physiologicalReaction>
</comment>
<evidence type="ECO:0000256" key="1">
    <source>
        <dbReference type="ARBA" id="ARBA00005189"/>
    </source>
</evidence>
<dbReference type="InterPro" id="IPR052351">
    <property type="entry name" value="Ornithine_N-alpha-AT"/>
</dbReference>
<sequence>MLLGWGFGQGRHMPSTTPKGLFAMINPRGWGSKLPAGIVPLAPRRRLKPALRQRRIENIGLPMTLGRIGSLEVRLAETARDVKKAQKLRYQVFYEEMAAIPDALSLISRRDRDDYDTLCDHLLVIDHDAPTKLGKPGGRVVGTYRLLRQDVAERHGGFYSAAEYAIEPLISAHPGRRFLELGRSCVLPAYRNKRTVELLWHGIWTYVLHHKIDVMLGCASLEGTDPSRLALPLAFLHHHAAAEGEWRVKAVPERYVSMNRIAKEGIDVKRALHALPPLIKGYLRLGATFGDGAVVDHQFGTTDVLVVLPVEKISARYVDHFGAGAERHAA</sequence>
<accession>A0A2S9QI08</accession>
<dbReference type="PANTHER" id="PTHR37323">
    <property type="entry name" value="GCN5-RELATED N-ACETYLTRANSFERASE"/>
    <property type="match status" value="1"/>
</dbReference>
<dbReference type="EC" id="2.3.2.30" evidence="7"/>
<dbReference type="EMBL" id="PUEJ01000002">
    <property type="protein sequence ID" value="PRH88978.1"/>
    <property type="molecule type" value="Genomic_DNA"/>
</dbReference>